<dbReference type="AlphaFoldDB" id="C8X6D4"/>
<dbReference type="InParanoid" id="C8X6D4"/>
<dbReference type="SUPFAM" id="SSF161219">
    <property type="entry name" value="CHY zinc finger-like"/>
    <property type="match status" value="1"/>
</dbReference>
<dbReference type="RefSeq" id="WP_015747678.1">
    <property type="nucleotide sequence ID" value="NC_013235.1"/>
</dbReference>
<dbReference type="Proteomes" id="UP000002218">
    <property type="component" value="Chromosome"/>
</dbReference>
<dbReference type="eggNOG" id="COG4357">
    <property type="taxonomic scope" value="Bacteria"/>
</dbReference>
<evidence type="ECO:0000259" key="4">
    <source>
        <dbReference type="PROSITE" id="PS51266"/>
    </source>
</evidence>
<evidence type="ECO:0000256" key="3">
    <source>
        <dbReference type="ARBA" id="ARBA00022833"/>
    </source>
</evidence>
<dbReference type="GO" id="GO:0045041">
    <property type="term" value="P:protein import into mitochondrial intermembrane space"/>
    <property type="evidence" value="ECO:0007669"/>
    <property type="project" value="TreeGrafter"/>
</dbReference>
<keyword evidence="6" id="KW-1185">Reference proteome</keyword>
<dbReference type="KEGG" id="nml:Namu_2415"/>
<reference evidence="6" key="1">
    <citation type="submission" date="2009-09" db="EMBL/GenBank/DDBJ databases">
        <title>The complete genome of Nakamurella multipartita DSM 44233.</title>
        <authorList>
            <consortium name="US DOE Joint Genome Institute (JGI-PGF)"/>
            <person name="Lucas S."/>
            <person name="Copeland A."/>
            <person name="Lapidus A."/>
            <person name="Glavina del Rio T."/>
            <person name="Dalin E."/>
            <person name="Tice H."/>
            <person name="Bruce D."/>
            <person name="Goodwin L."/>
            <person name="Pitluck S."/>
            <person name="Kyrpides N."/>
            <person name="Mavromatis K."/>
            <person name="Ivanova N."/>
            <person name="Ovchinnikova G."/>
            <person name="Sims D."/>
            <person name="Meincke L."/>
            <person name="Brettin T."/>
            <person name="Detter J.C."/>
            <person name="Han C."/>
            <person name="Larimer F."/>
            <person name="Land M."/>
            <person name="Hauser L."/>
            <person name="Markowitz V."/>
            <person name="Cheng J.-F."/>
            <person name="Hugenholtz P."/>
            <person name="Woyke T."/>
            <person name="Wu D."/>
            <person name="Klenk H.-P."/>
            <person name="Eisen J.A."/>
        </authorList>
    </citation>
    <scope>NUCLEOTIDE SEQUENCE [LARGE SCALE GENOMIC DNA]</scope>
    <source>
        <strain evidence="6">ATCC 700099 / DSM 44233 / CIP 104796 / JCM 9543 / NBRC 105858 / Y-104</strain>
    </source>
</reference>
<keyword evidence="3" id="KW-0862">Zinc</keyword>
<dbReference type="PIRSF" id="PIRSF017292">
    <property type="entry name" value="UCP017292_Znf_CHY"/>
    <property type="match status" value="1"/>
</dbReference>
<organism evidence="5 6">
    <name type="scientific">Nakamurella multipartita (strain ATCC 700099 / DSM 44233 / CIP 104796 / JCM 9543 / NBRC 105858 / Y-104)</name>
    <name type="common">Microsphaera multipartita</name>
    <dbReference type="NCBI Taxonomy" id="479431"/>
    <lineage>
        <taxon>Bacteria</taxon>
        <taxon>Bacillati</taxon>
        <taxon>Actinomycetota</taxon>
        <taxon>Actinomycetes</taxon>
        <taxon>Nakamurellales</taxon>
        <taxon>Nakamurellaceae</taxon>
        <taxon>Nakamurella</taxon>
    </lineage>
</organism>
<dbReference type="PROSITE" id="PS51266">
    <property type="entry name" value="ZF_CHY"/>
    <property type="match status" value="1"/>
</dbReference>
<name>C8X6D4_NAKMY</name>
<dbReference type="PANTHER" id="PTHR28082:SF1">
    <property type="entry name" value="HELPER OF TIM PROTEIN 13"/>
    <property type="match status" value="1"/>
</dbReference>
<dbReference type="InterPro" id="IPR008913">
    <property type="entry name" value="Znf_CHY"/>
</dbReference>
<gene>
    <name evidence="5" type="ordered locus">Namu_2415</name>
</gene>
<keyword evidence="1" id="KW-0479">Metal-binding</keyword>
<protein>
    <submittedName>
        <fullName evidence="5">Zinc finger CHY domain protein</fullName>
    </submittedName>
</protein>
<dbReference type="EMBL" id="CP001737">
    <property type="protein sequence ID" value="ACV78789.1"/>
    <property type="molecule type" value="Genomic_DNA"/>
</dbReference>
<keyword evidence="2" id="KW-0863">Zinc-finger</keyword>
<evidence type="ECO:0000256" key="1">
    <source>
        <dbReference type="ARBA" id="ARBA00022723"/>
    </source>
</evidence>
<dbReference type="InterPro" id="IPR037274">
    <property type="entry name" value="Znf_CHY_sf"/>
</dbReference>
<evidence type="ECO:0000256" key="2">
    <source>
        <dbReference type="ARBA" id="ARBA00022771"/>
    </source>
</evidence>
<dbReference type="GO" id="GO:0008270">
    <property type="term" value="F:zinc ion binding"/>
    <property type="evidence" value="ECO:0007669"/>
    <property type="project" value="UniProtKB-KW"/>
</dbReference>
<reference evidence="5 6" key="2">
    <citation type="journal article" date="2010" name="Stand. Genomic Sci.">
        <title>Complete genome sequence of Nakamurella multipartita type strain (Y-104).</title>
        <authorList>
            <person name="Tice H."/>
            <person name="Mayilraj S."/>
            <person name="Sims D."/>
            <person name="Lapidus A."/>
            <person name="Nolan M."/>
            <person name="Lucas S."/>
            <person name="Glavina Del Rio T."/>
            <person name="Copeland A."/>
            <person name="Cheng J.F."/>
            <person name="Meincke L."/>
            <person name="Bruce D."/>
            <person name="Goodwin L."/>
            <person name="Pitluck S."/>
            <person name="Ivanova N."/>
            <person name="Mavromatis K."/>
            <person name="Ovchinnikova G."/>
            <person name="Pati A."/>
            <person name="Chen A."/>
            <person name="Palaniappan K."/>
            <person name="Land M."/>
            <person name="Hauser L."/>
            <person name="Chang Y.J."/>
            <person name="Jeffries C.D."/>
            <person name="Detter J.C."/>
            <person name="Brettin T."/>
            <person name="Rohde M."/>
            <person name="Goker M."/>
            <person name="Bristow J."/>
            <person name="Eisen J.A."/>
            <person name="Markowitz V."/>
            <person name="Hugenholtz P."/>
            <person name="Kyrpides N.C."/>
            <person name="Klenk H.P."/>
            <person name="Chen F."/>
        </authorList>
    </citation>
    <scope>NUCLEOTIDE SEQUENCE [LARGE SCALE GENOMIC DNA]</scope>
    <source>
        <strain evidence="6">ATCC 700099 / DSM 44233 / CIP 104796 / JCM 9543 / NBRC 105858 / Y-104</strain>
    </source>
</reference>
<evidence type="ECO:0000313" key="5">
    <source>
        <dbReference type="EMBL" id="ACV78789.1"/>
    </source>
</evidence>
<feature type="domain" description="CHY-type" evidence="4">
    <location>
        <begin position="18"/>
        <end position="98"/>
    </location>
</feature>
<dbReference type="Pfam" id="PF05495">
    <property type="entry name" value="zf-CHY"/>
    <property type="match status" value="1"/>
</dbReference>
<evidence type="ECO:0000313" key="6">
    <source>
        <dbReference type="Proteomes" id="UP000002218"/>
    </source>
</evidence>
<dbReference type="PANTHER" id="PTHR28082">
    <property type="entry name" value="ZINC FINGER PROTEIN"/>
    <property type="match status" value="1"/>
</dbReference>
<sequence length="120" mass="13181">MPAADPTPSPTIPVLGRTVDHQTRCIHYAGPTDVIAIKFACCGSYYPCFQCHQECAGHPARQWPPASWDEPAILCGVCRTELPIRTYLNVLACPACRAPFNERCRLHRHLYFEVAAGAGG</sequence>
<dbReference type="InterPro" id="IPR052604">
    <property type="entry name" value="Mito_Tim_assembly_helper"/>
</dbReference>
<dbReference type="InterPro" id="IPR016694">
    <property type="entry name" value="UCP017292"/>
</dbReference>
<proteinExistence type="predicted"/>
<dbReference type="STRING" id="479431.Namu_2415"/>
<dbReference type="HOGENOM" id="CLU_143932_0_0_11"/>
<accession>C8X6D4</accession>